<dbReference type="Gene3D" id="3.30.70.360">
    <property type="match status" value="1"/>
</dbReference>
<evidence type="ECO:0000256" key="1">
    <source>
        <dbReference type="SAM" id="MobiDB-lite"/>
    </source>
</evidence>
<dbReference type="Gene3D" id="3.40.630.10">
    <property type="entry name" value="Zn peptidases"/>
    <property type="match status" value="1"/>
</dbReference>
<proteinExistence type="predicted"/>
<dbReference type="Pfam" id="PF01546">
    <property type="entry name" value="Peptidase_M20"/>
    <property type="match status" value="1"/>
</dbReference>
<comment type="caution">
    <text evidence="2">The sequence shown here is derived from an EMBL/GenBank/DDBJ whole genome shotgun (WGS) entry which is preliminary data.</text>
</comment>
<dbReference type="RefSeq" id="WP_167931814.1">
    <property type="nucleotide sequence ID" value="NZ_JAAVJB010000012.1"/>
</dbReference>
<keyword evidence="3" id="KW-1185">Reference proteome</keyword>
<accession>A0ABX1AHE1</accession>
<dbReference type="Proteomes" id="UP000746503">
    <property type="component" value="Unassembled WGS sequence"/>
</dbReference>
<dbReference type="EMBL" id="JAAVJB010000012">
    <property type="protein sequence ID" value="NJP65284.1"/>
    <property type="molecule type" value="Genomic_DNA"/>
</dbReference>
<dbReference type="SUPFAM" id="SSF53187">
    <property type="entry name" value="Zn-dependent exopeptidases"/>
    <property type="match status" value="1"/>
</dbReference>
<feature type="compositionally biased region" description="Pro residues" evidence="1">
    <location>
        <begin position="194"/>
        <end position="203"/>
    </location>
</feature>
<feature type="non-terminal residue" evidence="2">
    <location>
        <position position="1"/>
    </location>
</feature>
<organism evidence="2 3">
    <name type="scientific">Streptomyces spiramenti</name>
    <dbReference type="NCBI Taxonomy" id="2720606"/>
    <lineage>
        <taxon>Bacteria</taxon>
        <taxon>Bacillati</taxon>
        <taxon>Actinomycetota</taxon>
        <taxon>Actinomycetes</taxon>
        <taxon>Kitasatosporales</taxon>
        <taxon>Streptomycetaceae</taxon>
        <taxon>Streptomyces</taxon>
    </lineage>
</organism>
<gene>
    <name evidence="2" type="ORF">HCJ92_03045</name>
</gene>
<feature type="region of interest" description="Disordered" evidence="1">
    <location>
        <begin position="182"/>
        <end position="203"/>
    </location>
</feature>
<sequence>RYTVTRPATHPSNPEPKASELAAACWNTLLELLGPNAGHSTFDQPGATLSRLTADLTSATADMSIRLPPDFDTRTLLQRLRTRLPAGTLDIQNNVPACRVDRTDPVVRALTTGIRQHHTQPRLKVKTATSDMNTLAEVWNIPMATYGPGDSSLDHTDHEHIVLSEYQHSIDILTQAIHQLARLPSHPDNSPTDTTPPHPRSRR</sequence>
<protein>
    <submittedName>
        <fullName evidence="2">M20/M25/M40 family metallo-hydrolase</fullName>
    </submittedName>
</protein>
<dbReference type="InterPro" id="IPR002933">
    <property type="entry name" value="Peptidase_M20"/>
</dbReference>
<reference evidence="2 3" key="1">
    <citation type="submission" date="2020-03" db="EMBL/GenBank/DDBJ databases">
        <title>Draft genome of Streptomyces sp. ventii, isolated from the Axial Seamount in the Pacific Ocean, and resequencing of the two type strains Streptomyces lonarensis strain NCL 716 and Streptomyces bohaiensis strain 11A07.</title>
        <authorList>
            <person name="Loughran R.M."/>
            <person name="Pfannmuller K.M."/>
            <person name="Wasson B.J."/>
            <person name="Deadmond M.C."/>
            <person name="Paddock B.E."/>
            <person name="Koyack M.J."/>
            <person name="Gallegos D.A."/>
            <person name="Mitchell E.A."/>
            <person name="Ushijima B."/>
            <person name="Saw J.H."/>
            <person name="Mcphail K.L."/>
            <person name="Videau P."/>
        </authorList>
    </citation>
    <scope>NUCLEOTIDE SEQUENCE [LARGE SCALE GENOMIC DNA]</scope>
    <source>
        <strain evidence="3">5675061</strain>
    </source>
</reference>
<name>A0ABX1AHE1_9ACTN</name>
<evidence type="ECO:0000313" key="3">
    <source>
        <dbReference type="Proteomes" id="UP000746503"/>
    </source>
</evidence>
<evidence type="ECO:0000313" key="2">
    <source>
        <dbReference type="EMBL" id="NJP65284.1"/>
    </source>
</evidence>